<dbReference type="SUPFAM" id="SSF56988">
    <property type="entry name" value="Anthrax protective antigen"/>
    <property type="match status" value="1"/>
</dbReference>
<keyword evidence="4" id="KW-1185">Reference proteome</keyword>
<keyword evidence="1" id="KW-0732">Signal</keyword>
<evidence type="ECO:0000313" key="4">
    <source>
        <dbReference type="Proteomes" id="UP000032726"/>
    </source>
</evidence>
<dbReference type="Pfam" id="PF06439">
    <property type="entry name" value="3keto-disac_hyd"/>
    <property type="match status" value="1"/>
</dbReference>
<organism evidence="3 4">
    <name type="scientific">Flagellimonas lutaonensis</name>
    <dbReference type="NCBI Taxonomy" id="516051"/>
    <lineage>
        <taxon>Bacteria</taxon>
        <taxon>Pseudomonadati</taxon>
        <taxon>Bacteroidota</taxon>
        <taxon>Flavobacteriia</taxon>
        <taxon>Flavobacteriales</taxon>
        <taxon>Flavobacteriaceae</taxon>
        <taxon>Flagellimonas</taxon>
    </lineage>
</organism>
<dbReference type="Gene3D" id="2.60.120.560">
    <property type="entry name" value="Exo-inulinase, domain 1"/>
    <property type="match status" value="1"/>
</dbReference>
<reference evidence="3 4" key="1">
    <citation type="submission" date="2015-03" db="EMBL/GenBank/DDBJ databases">
        <title>Complete genome sequence of Muricauda lutaonensis CC-HSB-11T, isolated from a coastal hot spring.</title>
        <authorList>
            <person name="Kim K.M."/>
        </authorList>
    </citation>
    <scope>NUCLEOTIDE SEQUENCE [LARGE SCALE GENOMIC DNA]</scope>
    <source>
        <strain evidence="3 4">CC-HSB-11</strain>
    </source>
</reference>
<proteinExistence type="predicted"/>
<feature type="domain" description="3-keto-alpha-glucoside-1,2-lyase/3-keto-2-hydroxy-glucal hydratase" evidence="2">
    <location>
        <begin position="88"/>
        <end position="256"/>
    </location>
</feature>
<accession>A0A0D5YPY6</accession>
<evidence type="ECO:0000256" key="1">
    <source>
        <dbReference type="SAM" id="SignalP"/>
    </source>
</evidence>
<dbReference type="HOGENOM" id="CLU_471639_0_0_10"/>
<dbReference type="RefSeq" id="WP_052698855.1">
    <property type="nucleotide sequence ID" value="NZ_CP011071.1"/>
</dbReference>
<dbReference type="OrthoDB" id="938897at2"/>
<dbReference type="GO" id="GO:0016787">
    <property type="term" value="F:hydrolase activity"/>
    <property type="evidence" value="ECO:0007669"/>
    <property type="project" value="InterPro"/>
</dbReference>
<dbReference type="Gene3D" id="2.60.120.380">
    <property type="match status" value="1"/>
</dbReference>
<name>A0A0D5YPY6_9FLAO</name>
<feature type="chain" id="PRO_5002300016" description="3-keto-alpha-glucoside-1,2-lyase/3-keto-2-hydroxy-glucal hydratase domain-containing protein" evidence="1">
    <location>
        <begin position="20"/>
        <end position="631"/>
    </location>
</feature>
<sequence length="631" mass="70400">MKPCFTLVLFLTAATFCTAQKNIDLTTLEDFQGPFSNWQIIGGISVDPDIDALAYAKSQAQPISKKERRRRQKKGIVEINPIKTTSGTGILFNNYRPGQDKHLLTKWDHGDIMLEMEIMVPKGSNSGIYLQGRYEIQIMDSWGAKKPKYGDMGGLYRNWETEPEKVFMGVPPLTNAAKAPGLWQKLNIHFKAPRFDGSGNKIENARLVHVYLNEVLIHNNVEIPRPTGGPISKEEVAKGPLMIQGDHGPVAFRNIKYVPLSDLDASLDELSFAAYKGEFKDLEDIASAAPVHTGQTKKIDVNLSGEEDQYGLVFEGTLNVPKDAEYIFIVGFTGGFDLLVDGKSVVKANSSYDQGQRGAPVFLEKGKHRISLQNIKAAAWLAPRLGLTVRTSDSNPKKFHSLDSYPTSINYVPPIYVEVGSEPRLLRGFVSFGNYGEKRSHTMGVGIPDGINYVYDLQAGNVIGAWRGAFVDATPMWHNRGNGSFRPRGSVQWTFLGHPLAELDDMQKPFSSAEEVNGYHPLGYVIDSGTGLPTFRYRYKDVEVENKIIPADKNSSLVNEISFSEGNKSNWYYKIASGTVKKLKEKTYVLNDHQYYLTIESGQTPITRKINDQTELLLPVDGNTIKYKITW</sequence>
<dbReference type="EMBL" id="CP011071">
    <property type="protein sequence ID" value="AKA33994.1"/>
    <property type="molecule type" value="Genomic_DNA"/>
</dbReference>
<dbReference type="InterPro" id="IPR010496">
    <property type="entry name" value="AL/BT2_dom"/>
</dbReference>
<protein>
    <recommendedName>
        <fullName evidence="2">3-keto-alpha-glucoside-1,2-lyase/3-keto-2-hydroxy-glucal hydratase domain-containing protein</fullName>
    </recommendedName>
</protein>
<dbReference type="Proteomes" id="UP000032726">
    <property type="component" value="Chromosome"/>
</dbReference>
<evidence type="ECO:0000259" key="2">
    <source>
        <dbReference type="Pfam" id="PF06439"/>
    </source>
</evidence>
<dbReference type="KEGG" id="mlt:VC82_308"/>
<gene>
    <name evidence="3" type="ORF">VC82_308</name>
</gene>
<dbReference type="STRING" id="516051.VC82_308"/>
<dbReference type="AlphaFoldDB" id="A0A0D5YPY6"/>
<evidence type="ECO:0000313" key="3">
    <source>
        <dbReference type="EMBL" id="AKA33994.1"/>
    </source>
</evidence>
<feature type="signal peptide" evidence="1">
    <location>
        <begin position="1"/>
        <end position="19"/>
    </location>
</feature>